<keyword evidence="1" id="KW-1133">Transmembrane helix</keyword>
<keyword evidence="1" id="KW-0812">Transmembrane</keyword>
<name>A0A495JBB1_9ACTN</name>
<accession>A0A495JBB1</accession>
<proteinExistence type="predicted"/>
<reference evidence="2 3" key="1">
    <citation type="submission" date="2018-10" db="EMBL/GenBank/DDBJ databases">
        <title>Sequencing the genomes of 1000 actinobacteria strains.</title>
        <authorList>
            <person name="Klenk H.-P."/>
        </authorList>
    </citation>
    <scope>NUCLEOTIDE SEQUENCE [LARGE SCALE GENOMIC DNA]</scope>
    <source>
        <strain evidence="2 3">DSM 45175</strain>
    </source>
</reference>
<dbReference type="EMBL" id="RBKT01000001">
    <property type="protein sequence ID" value="RKR86021.1"/>
    <property type="molecule type" value="Genomic_DNA"/>
</dbReference>
<feature type="transmembrane region" description="Helical" evidence="1">
    <location>
        <begin position="64"/>
        <end position="85"/>
    </location>
</feature>
<dbReference type="AlphaFoldDB" id="A0A495JBB1"/>
<protein>
    <submittedName>
        <fullName evidence="2">Uncharacterized protein</fullName>
    </submittedName>
</protein>
<dbReference type="RefSeq" id="WP_121153770.1">
    <property type="nucleotide sequence ID" value="NZ_RBKT01000001.1"/>
</dbReference>
<keyword evidence="1" id="KW-0472">Membrane</keyword>
<gene>
    <name evidence="2" type="ORF">BDK92_0240</name>
</gene>
<evidence type="ECO:0000313" key="2">
    <source>
        <dbReference type="EMBL" id="RKR86021.1"/>
    </source>
</evidence>
<organism evidence="2 3">
    <name type="scientific">Micromonospora pisi</name>
    <dbReference type="NCBI Taxonomy" id="589240"/>
    <lineage>
        <taxon>Bacteria</taxon>
        <taxon>Bacillati</taxon>
        <taxon>Actinomycetota</taxon>
        <taxon>Actinomycetes</taxon>
        <taxon>Micromonosporales</taxon>
        <taxon>Micromonosporaceae</taxon>
        <taxon>Micromonospora</taxon>
    </lineage>
</organism>
<sequence length="108" mass="11769">MTENTEPSADTLDSTEAERRSAAARRFDLRRVIGGLFLAYGLIVTGIGLFDSRAEIDKAQGVRINLWAGLAMLLFGLAFLLWQWLRPVETADVSTAQRRGDDVTGAAG</sequence>
<dbReference type="Proteomes" id="UP000277671">
    <property type="component" value="Unassembled WGS sequence"/>
</dbReference>
<evidence type="ECO:0000313" key="3">
    <source>
        <dbReference type="Proteomes" id="UP000277671"/>
    </source>
</evidence>
<keyword evidence="3" id="KW-1185">Reference proteome</keyword>
<evidence type="ECO:0000256" key="1">
    <source>
        <dbReference type="SAM" id="Phobius"/>
    </source>
</evidence>
<comment type="caution">
    <text evidence="2">The sequence shown here is derived from an EMBL/GenBank/DDBJ whole genome shotgun (WGS) entry which is preliminary data.</text>
</comment>
<feature type="transmembrane region" description="Helical" evidence="1">
    <location>
        <begin position="32"/>
        <end position="52"/>
    </location>
</feature>
<dbReference type="OrthoDB" id="5196985at2"/>